<name>A0ABR4CW19_9HELO</name>
<dbReference type="InterPro" id="IPR012951">
    <property type="entry name" value="BBE"/>
</dbReference>
<accession>A0ABR4CW19</accession>
<dbReference type="Pfam" id="PF08031">
    <property type="entry name" value="BBE"/>
    <property type="match status" value="1"/>
</dbReference>
<dbReference type="Gene3D" id="3.30.465.10">
    <property type="match status" value="1"/>
</dbReference>
<dbReference type="InterPro" id="IPR050416">
    <property type="entry name" value="FAD-linked_Oxidoreductase"/>
</dbReference>
<keyword evidence="9" id="KW-1185">Reference proteome</keyword>
<feature type="domain" description="FAD-binding PCMH-type" evidence="7">
    <location>
        <begin position="82"/>
        <end position="262"/>
    </location>
</feature>
<protein>
    <recommendedName>
        <fullName evidence="7">FAD-binding PCMH-type domain-containing protein</fullName>
    </recommendedName>
</protein>
<dbReference type="PANTHER" id="PTHR42973">
    <property type="entry name" value="BINDING OXIDOREDUCTASE, PUTATIVE (AFU_ORTHOLOGUE AFUA_1G17690)-RELATED"/>
    <property type="match status" value="1"/>
</dbReference>
<dbReference type="Proteomes" id="UP001595075">
    <property type="component" value="Unassembled WGS sequence"/>
</dbReference>
<dbReference type="InterPro" id="IPR006094">
    <property type="entry name" value="Oxid_FAD_bind_N"/>
</dbReference>
<feature type="region of interest" description="Disordered" evidence="6">
    <location>
        <begin position="1"/>
        <end position="49"/>
    </location>
</feature>
<evidence type="ECO:0000313" key="8">
    <source>
        <dbReference type="EMBL" id="KAL2073553.1"/>
    </source>
</evidence>
<dbReference type="InterPro" id="IPR016169">
    <property type="entry name" value="FAD-bd_PCMH_sub2"/>
</dbReference>
<evidence type="ECO:0000256" key="6">
    <source>
        <dbReference type="SAM" id="MobiDB-lite"/>
    </source>
</evidence>
<dbReference type="PANTHER" id="PTHR42973:SF39">
    <property type="entry name" value="FAD-BINDING PCMH-TYPE DOMAIN-CONTAINING PROTEIN"/>
    <property type="match status" value="1"/>
</dbReference>
<evidence type="ECO:0000256" key="3">
    <source>
        <dbReference type="ARBA" id="ARBA00022630"/>
    </source>
</evidence>
<organism evidence="8 9">
    <name type="scientific">Oculimacula yallundae</name>
    <dbReference type="NCBI Taxonomy" id="86028"/>
    <lineage>
        <taxon>Eukaryota</taxon>
        <taxon>Fungi</taxon>
        <taxon>Dikarya</taxon>
        <taxon>Ascomycota</taxon>
        <taxon>Pezizomycotina</taxon>
        <taxon>Leotiomycetes</taxon>
        <taxon>Helotiales</taxon>
        <taxon>Ploettnerulaceae</taxon>
        <taxon>Oculimacula</taxon>
    </lineage>
</organism>
<evidence type="ECO:0000256" key="5">
    <source>
        <dbReference type="ARBA" id="ARBA00023002"/>
    </source>
</evidence>
<comment type="similarity">
    <text evidence="2">Belongs to the oxygen-dependent FAD-linked oxidoreductase family.</text>
</comment>
<evidence type="ECO:0000313" key="9">
    <source>
        <dbReference type="Proteomes" id="UP001595075"/>
    </source>
</evidence>
<keyword evidence="3" id="KW-0285">Flavoprotein</keyword>
<reference evidence="8 9" key="1">
    <citation type="journal article" date="2024" name="Commun. Biol.">
        <title>Comparative genomic analysis of thermophilic fungi reveals convergent evolutionary adaptations and gene losses.</title>
        <authorList>
            <person name="Steindorff A.S."/>
            <person name="Aguilar-Pontes M.V."/>
            <person name="Robinson A.J."/>
            <person name="Andreopoulos B."/>
            <person name="LaButti K."/>
            <person name="Kuo A."/>
            <person name="Mondo S."/>
            <person name="Riley R."/>
            <person name="Otillar R."/>
            <person name="Haridas S."/>
            <person name="Lipzen A."/>
            <person name="Grimwood J."/>
            <person name="Schmutz J."/>
            <person name="Clum A."/>
            <person name="Reid I.D."/>
            <person name="Moisan M.C."/>
            <person name="Butler G."/>
            <person name="Nguyen T.T.M."/>
            <person name="Dewar K."/>
            <person name="Conant G."/>
            <person name="Drula E."/>
            <person name="Henrissat B."/>
            <person name="Hansel C."/>
            <person name="Singer S."/>
            <person name="Hutchinson M.I."/>
            <person name="de Vries R.P."/>
            <person name="Natvig D.O."/>
            <person name="Powell A.J."/>
            <person name="Tsang A."/>
            <person name="Grigoriev I.V."/>
        </authorList>
    </citation>
    <scope>NUCLEOTIDE SEQUENCE [LARGE SCALE GENOMIC DNA]</scope>
    <source>
        <strain evidence="8 9">CBS 494.80</strain>
    </source>
</reference>
<dbReference type="InterPro" id="IPR036318">
    <property type="entry name" value="FAD-bd_PCMH-like_sf"/>
</dbReference>
<comment type="cofactor">
    <cofactor evidence="1">
        <name>FAD</name>
        <dbReference type="ChEBI" id="CHEBI:57692"/>
    </cofactor>
</comment>
<evidence type="ECO:0000259" key="7">
    <source>
        <dbReference type="PROSITE" id="PS51387"/>
    </source>
</evidence>
<evidence type="ECO:0000256" key="2">
    <source>
        <dbReference type="ARBA" id="ARBA00005466"/>
    </source>
</evidence>
<evidence type="ECO:0000256" key="1">
    <source>
        <dbReference type="ARBA" id="ARBA00001974"/>
    </source>
</evidence>
<keyword evidence="4" id="KW-0274">FAD</keyword>
<feature type="region of interest" description="Disordered" evidence="6">
    <location>
        <begin position="559"/>
        <end position="580"/>
    </location>
</feature>
<dbReference type="Gene3D" id="3.40.462.20">
    <property type="match status" value="1"/>
</dbReference>
<sequence length="617" mass="68934">MTRAASISQEKEDGRANKGSKRSPPSLSPQQESNKKPRRNPNRNPNRETDKIVCLFRAKHIPVYLPQDEMYEKTIVVPNLHFRYRRPRLVVRPTNTSQVEYIVQKAKLLGIPITVKVTGHSYSGSSTTNKGILLSLGDMTKTSLDVENMISTMEGGATWGHAYANLYRGGHKGFVINGGRCPNVGVAGFLLGGGIGPFTRQFGMGCDSLLEMTIVTAKGKAVTVKVTDDTDSDKGKMFWALQGAGHGNFGVVTGVKVAVHKLQSQGGFMVSGLLTWYPKGKDYDGLLSTMSSLYLADWSEKLTIDSSWTCEMGKDKMNKIGVRFTTYYDGTLEAYTQEVESNIPNRTLTEKLIEKSIYQPTTQWLHAGLEQQQKDETIKFDPKKGKSHSIYTSFVFTNKVPGIIEIVTAIVKEQLEAFKEKWEDTDSAITATFSMIHTGGQASKVHGSGTAFWWRNADFHGYFYIQYENLYEEKAVNEFFRTFRSKMLPLSTAGGSFANFPDKLIRVDEAERAYFGKNREELRRVKAIWDKDDFFGQGGGEQGVQLPKDYLVSPPILRDTDPGARGTDNAISEQEEADRTLQEFEEAEFPDNGDYGGMWYYAAIRTAAATFLRISCP</sequence>
<dbReference type="Pfam" id="PF01565">
    <property type="entry name" value="FAD_binding_4"/>
    <property type="match status" value="1"/>
</dbReference>
<feature type="compositionally biased region" description="Polar residues" evidence="6">
    <location>
        <begin position="23"/>
        <end position="32"/>
    </location>
</feature>
<evidence type="ECO:0000256" key="4">
    <source>
        <dbReference type="ARBA" id="ARBA00022827"/>
    </source>
</evidence>
<comment type="caution">
    <text evidence="8">The sequence shown here is derived from an EMBL/GenBank/DDBJ whole genome shotgun (WGS) entry which is preliminary data.</text>
</comment>
<proteinExistence type="inferred from homology"/>
<dbReference type="SUPFAM" id="SSF56176">
    <property type="entry name" value="FAD-binding/transporter-associated domain-like"/>
    <property type="match status" value="1"/>
</dbReference>
<keyword evidence="5" id="KW-0560">Oxidoreductase</keyword>
<dbReference type="EMBL" id="JAZHXI010000003">
    <property type="protein sequence ID" value="KAL2073553.1"/>
    <property type="molecule type" value="Genomic_DNA"/>
</dbReference>
<dbReference type="PROSITE" id="PS51387">
    <property type="entry name" value="FAD_PCMH"/>
    <property type="match status" value="1"/>
</dbReference>
<gene>
    <name evidence="8" type="ORF">VTL71DRAFT_10879</name>
</gene>
<dbReference type="InterPro" id="IPR016166">
    <property type="entry name" value="FAD-bd_PCMH"/>
</dbReference>